<evidence type="ECO:0000313" key="2">
    <source>
        <dbReference type="EMBL" id="OUS43824.1"/>
    </source>
</evidence>
<dbReference type="AlphaFoldDB" id="A0A1Y5I6H7"/>
<name>A0A1Y5I6H7_OSTTA</name>
<gene>
    <name evidence="2" type="ORF">BE221DRAFT_78603</name>
</gene>
<protein>
    <submittedName>
        <fullName evidence="2">Uncharacterized protein</fullName>
    </submittedName>
</protein>
<feature type="compositionally biased region" description="Basic and acidic residues" evidence="1">
    <location>
        <begin position="73"/>
        <end position="91"/>
    </location>
</feature>
<feature type="region of interest" description="Disordered" evidence="1">
    <location>
        <begin position="59"/>
        <end position="98"/>
    </location>
</feature>
<proteinExistence type="predicted"/>
<organism evidence="2">
    <name type="scientific">Ostreococcus tauri</name>
    <name type="common">Marine green alga</name>
    <dbReference type="NCBI Taxonomy" id="70448"/>
    <lineage>
        <taxon>Eukaryota</taxon>
        <taxon>Viridiplantae</taxon>
        <taxon>Chlorophyta</taxon>
        <taxon>Mamiellophyceae</taxon>
        <taxon>Mamiellales</taxon>
        <taxon>Bathycoccaceae</taxon>
        <taxon>Ostreococcus</taxon>
    </lineage>
</organism>
<sequence length="98" mass="11535">MKRTRASVRVVDRLERKYSALKQRHNQSPTFFRTHASCASVVDAERRGIRRSAAAATLPLAKRQSPRRSRCAQSRDRSCRSDTTETRDKTRTYRRIRW</sequence>
<reference evidence="2" key="1">
    <citation type="submission" date="2017-04" db="EMBL/GenBank/DDBJ databases">
        <title>Population genomics of picophytoplankton unveils novel chromosome hypervariability.</title>
        <authorList>
            <consortium name="DOE Joint Genome Institute"/>
            <person name="Blanc-Mathieu R."/>
            <person name="Krasovec M."/>
            <person name="Hebrard M."/>
            <person name="Yau S."/>
            <person name="Desgranges E."/>
            <person name="Martin J."/>
            <person name="Schackwitz W."/>
            <person name="Kuo A."/>
            <person name="Salin G."/>
            <person name="Donnadieu C."/>
            <person name="Desdevises Y."/>
            <person name="Sanchez-Ferandin S."/>
            <person name="Moreau H."/>
            <person name="Rivals E."/>
            <person name="Grigoriev I.V."/>
            <person name="Grimsley N."/>
            <person name="Eyre-Walker A."/>
            <person name="Piganeau G."/>
        </authorList>
    </citation>
    <scope>NUCLEOTIDE SEQUENCE [LARGE SCALE GENOMIC DNA]</scope>
    <source>
        <strain evidence="2">RCC 1115</strain>
    </source>
</reference>
<dbReference type="Proteomes" id="UP000195557">
    <property type="component" value="Unassembled WGS sequence"/>
</dbReference>
<dbReference type="EMBL" id="KZ155826">
    <property type="protein sequence ID" value="OUS43824.1"/>
    <property type="molecule type" value="Genomic_DNA"/>
</dbReference>
<accession>A0A1Y5I6H7</accession>
<evidence type="ECO:0000256" key="1">
    <source>
        <dbReference type="SAM" id="MobiDB-lite"/>
    </source>
</evidence>